<dbReference type="Pfam" id="PF04964">
    <property type="entry name" value="Flp_Fap"/>
    <property type="match status" value="1"/>
</dbReference>
<reference evidence="2" key="1">
    <citation type="submission" date="2022-10" db="EMBL/GenBank/DDBJ databases">
        <title>YIM 151497 complete genome.</title>
        <authorList>
            <person name="Chen X."/>
        </authorList>
    </citation>
    <scope>NUCLEOTIDE SEQUENCE</scope>
    <source>
        <strain evidence="2">YIM 151497</strain>
    </source>
</reference>
<dbReference type="EMBL" id="CP107716">
    <property type="protein sequence ID" value="UYQ74154.1"/>
    <property type="molecule type" value="Genomic_DNA"/>
</dbReference>
<dbReference type="RefSeq" id="WP_264227698.1">
    <property type="nucleotide sequence ID" value="NZ_CP107716.1"/>
</dbReference>
<dbReference type="InterPro" id="IPR007047">
    <property type="entry name" value="Flp_Fap"/>
</dbReference>
<keyword evidence="1" id="KW-0812">Transmembrane</keyword>
<feature type="transmembrane region" description="Helical" evidence="1">
    <location>
        <begin position="12"/>
        <end position="35"/>
    </location>
</feature>
<dbReference type="Proteomes" id="UP001163882">
    <property type="component" value="Chromosome"/>
</dbReference>
<evidence type="ECO:0000313" key="2">
    <source>
        <dbReference type="EMBL" id="UYQ74154.1"/>
    </source>
</evidence>
<keyword evidence="3" id="KW-1185">Reference proteome</keyword>
<keyword evidence="1" id="KW-1133">Transmembrane helix</keyword>
<gene>
    <name evidence="2" type="ORF">OF122_17635</name>
</gene>
<organism evidence="2 3">
    <name type="scientific">Pelagibacterium flavum</name>
    <dbReference type="NCBI Taxonomy" id="2984530"/>
    <lineage>
        <taxon>Bacteria</taxon>
        <taxon>Pseudomonadati</taxon>
        <taxon>Pseudomonadota</taxon>
        <taxon>Alphaproteobacteria</taxon>
        <taxon>Hyphomicrobiales</taxon>
        <taxon>Devosiaceae</taxon>
        <taxon>Pelagibacterium</taxon>
    </lineage>
</organism>
<proteinExistence type="predicted"/>
<evidence type="ECO:0000313" key="3">
    <source>
        <dbReference type="Proteomes" id="UP001163882"/>
    </source>
</evidence>
<keyword evidence="1" id="KW-0472">Membrane</keyword>
<accession>A0ABY6IXN3</accession>
<sequence>MLRAFIKDQRGATAIEYALIASLVSIFVIGALTMFEAGFTDLFQYISDNISTELSSGGG</sequence>
<protein>
    <submittedName>
        <fullName evidence="2">Flp family type IVb pilin</fullName>
    </submittedName>
</protein>
<evidence type="ECO:0000256" key="1">
    <source>
        <dbReference type="SAM" id="Phobius"/>
    </source>
</evidence>
<name>A0ABY6IXN3_9HYPH</name>